<accession>Q5N6X8</accession>
<evidence type="ECO:0000256" key="1">
    <source>
        <dbReference type="SAM" id="MobiDB-lite"/>
    </source>
</evidence>
<dbReference type="AlphaFoldDB" id="Q5N6X8"/>
<organism evidence="2 3">
    <name type="scientific">Oryza sativa subsp. japonica</name>
    <name type="common">Rice</name>
    <dbReference type="NCBI Taxonomy" id="39947"/>
    <lineage>
        <taxon>Eukaryota</taxon>
        <taxon>Viridiplantae</taxon>
        <taxon>Streptophyta</taxon>
        <taxon>Embryophyta</taxon>
        <taxon>Tracheophyta</taxon>
        <taxon>Spermatophyta</taxon>
        <taxon>Magnoliopsida</taxon>
        <taxon>Liliopsida</taxon>
        <taxon>Poales</taxon>
        <taxon>Poaceae</taxon>
        <taxon>BOP clade</taxon>
        <taxon>Oryzoideae</taxon>
        <taxon>Oryzeae</taxon>
        <taxon>Oryzinae</taxon>
        <taxon>Oryza</taxon>
        <taxon>Oryza sativa</taxon>
    </lineage>
</organism>
<evidence type="ECO:0000313" key="3">
    <source>
        <dbReference type="Proteomes" id="UP000000763"/>
    </source>
</evidence>
<proteinExistence type="predicted"/>
<reference evidence="3" key="2">
    <citation type="journal article" date="2008" name="Nucleic Acids Res.">
        <title>The rice annotation project database (RAP-DB): 2008 update.</title>
        <authorList>
            <consortium name="The rice annotation project (RAP)"/>
        </authorList>
    </citation>
    <scope>GENOME REANNOTATION</scope>
    <source>
        <strain evidence="3">cv. Nipponbare</strain>
    </source>
</reference>
<dbReference type="Proteomes" id="UP000000763">
    <property type="component" value="Chromosome 1"/>
</dbReference>
<sequence length="98" mass="10928">MTRERPRCRMPVLRHRQAVAGMHPSSGRCGGRCGAAPPRRGTAPVTHVGWRRRCRITSLRETDNRARWNASGGGISISVLQSRNKLGGWDGPDWILWA</sequence>
<dbReference type="EMBL" id="AP006757">
    <property type="protein sequence ID" value="BAD82778.1"/>
    <property type="molecule type" value="Genomic_DNA"/>
</dbReference>
<name>Q5N6X8_ORYSJ</name>
<evidence type="ECO:0000313" key="2">
    <source>
        <dbReference type="EMBL" id="BAD82778.1"/>
    </source>
</evidence>
<gene>
    <name evidence="2" type="ORF">P0551C06.23</name>
</gene>
<feature type="region of interest" description="Disordered" evidence="1">
    <location>
        <begin position="22"/>
        <end position="46"/>
    </location>
</feature>
<protein>
    <submittedName>
        <fullName evidence="2">Uncharacterized protein</fullName>
    </submittedName>
</protein>
<reference evidence="3" key="1">
    <citation type="journal article" date="2005" name="Nature">
        <title>The map-based sequence of the rice genome.</title>
        <authorList>
            <consortium name="International rice genome sequencing project (IRGSP)"/>
            <person name="Matsumoto T."/>
            <person name="Wu J."/>
            <person name="Kanamori H."/>
            <person name="Katayose Y."/>
            <person name="Fujisawa M."/>
            <person name="Namiki N."/>
            <person name="Mizuno H."/>
            <person name="Yamamoto K."/>
            <person name="Antonio B.A."/>
            <person name="Baba T."/>
            <person name="Sakata K."/>
            <person name="Nagamura Y."/>
            <person name="Aoki H."/>
            <person name="Arikawa K."/>
            <person name="Arita K."/>
            <person name="Bito T."/>
            <person name="Chiden Y."/>
            <person name="Fujitsuka N."/>
            <person name="Fukunaka R."/>
            <person name="Hamada M."/>
            <person name="Harada C."/>
            <person name="Hayashi A."/>
            <person name="Hijishita S."/>
            <person name="Honda M."/>
            <person name="Hosokawa S."/>
            <person name="Ichikawa Y."/>
            <person name="Idonuma A."/>
            <person name="Iijima M."/>
            <person name="Ikeda M."/>
            <person name="Ikeno M."/>
            <person name="Ito K."/>
            <person name="Ito S."/>
            <person name="Ito T."/>
            <person name="Ito Y."/>
            <person name="Ito Y."/>
            <person name="Iwabuchi A."/>
            <person name="Kamiya K."/>
            <person name="Karasawa W."/>
            <person name="Kurita K."/>
            <person name="Katagiri S."/>
            <person name="Kikuta A."/>
            <person name="Kobayashi H."/>
            <person name="Kobayashi N."/>
            <person name="Machita K."/>
            <person name="Maehara T."/>
            <person name="Masukawa M."/>
            <person name="Mizubayashi T."/>
            <person name="Mukai Y."/>
            <person name="Nagasaki H."/>
            <person name="Nagata Y."/>
            <person name="Naito S."/>
            <person name="Nakashima M."/>
            <person name="Nakama Y."/>
            <person name="Nakamichi Y."/>
            <person name="Nakamura M."/>
            <person name="Meguro A."/>
            <person name="Negishi M."/>
            <person name="Ohta I."/>
            <person name="Ohta T."/>
            <person name="Okamoto M."/>
            <person name="Ono N."/>
            <person name="Saji S."/>
            <person name="Sakaguchi M."/>
            <person name="Sakai K."/>
            <person name="Shibata M."/>
            <person name="Shimokawa T."/>
            <person name="Song J."/>
            <person name="Takazaki Y."/>
            <person name="Terasawa K."/>
            <person name="Tsugane M."/>
            <person name="Tsuji K."/>
            <person name="Ueda S."/>
            <person name="Waki K."/>
            <person name="Yamagata H."/>
            <person name="Yamamoto M."/>
            <person name="Yamamoto S."/>
            <person name="Yamane H."/>
            <person name="Yoshiki S."/>
            <person name="Yoshihara R."/>
            <person name="Yukawa K."/>
            <person name="Zhong H."/>
            <person name="Yano M."/>
            <person name="Yuan Q."/>
            <person name="Ouyang S."/>
            <person name="Liu J."/>
            <person name="Jones K.M."/>
            <person name="Gansberger K."/>
            <person name="Moffat K."/>
            <person name="Hill J."/>
            <person name="Bera J."/>
            <person name="Fadrosh D."/>
            <person name="Jin S."/>
            <person name="Johri S."/>
            <person name="Kim M."/>
            <person name="Overton L."/>
            <person name="Reardon M."/>
            <person name="Tsitrin T."/>
            <person name="Vuong H."/>
            <person name="Weaver B."/>
            <person name="Ciecko A."/>
            <person name="Tallon L."/>
            <person name="Jackson J."/>
            <person name="Pai G."/>
            <person name="Aken S.V."/>
            <person name="Utterback T."/>
            <person name="Reidmuller S."/>
            <person name="Feldblyum T."/>
            <person name="Hsiao J."/>
            <person name="Zismann V."/>
            <person name="Iobst S."/>
            <person name="de Vazeille A.R."/>
            <person name="Buell C.R."/>
            <person name="Ying K."/>
            <person name="Li Y."/>
            <person name="Lu T."/>
            <person name="Huang Y."/>
            <person name="Zhao Q."/>
            <person name="Feng Q."/>
            <person name="Zhang L."/>
            <person name="Zhu J."/>
            <person name="Weng Q."/>
            <person name="Mu J."/>
            <person name="Lu Y."/>
            <person name="Fan D."/>
            <person name="Liu Y."/>
            <person name="Guan J."/>
            <person name="Zhang Y."/>
            <person name="Yu S."/>
            <person name="Liu X."/>
            <person name="Zhang Y."/>
            <person name="Hong G."/>
            <person name="Han B."/>
            <person name="Choisne N."/>
            <person name="Demange N."/>
            <person name="Orjeda G."/>
            <person name="Samain S."/>
            <person name="Cattolico L."/>
            <person name="Pelletier E."/>
            <person name="Couloux A."/>
            <person name="Segurens B."/>
            <person name="Wincker P."/>
            <person name="D'Hont A."/>
            <person name="Scarpelli C."/>
            <person name="Weissenbach J."/>
            <person name="Salanoubat M."/>
            <person name="Quetier F."/>
            <person name="Yu Y."/>
            <person name="Kim H.R."/>
            <person name="Rambo T."/>
            <person name="Currie J."/>
            <person name="Collura K."/>
            <person name="Luo M."/>
            <person name="Yang T."/>
            <person name="Ammiraju J.S.S."/>
            <person name="Engler F."/>
            <person name="Soderlund C."/>
            <person name="Wing R.A."/>
            <person name="Palmer L.E."/>
            <person name="de la Bastide M."/>
            <person name="Spiegel L."/>
            <person name="Nascimento L."/>
            <person name="Zutavern T."/>
            <person name="O'Shaughnessy A."/>
            <person name="Dike S."/>
            <person name="Dedhia N."/>
            <person name="Preston R."/>
            <person name="Balija V."/>
            <person name="McCombie W.R."/>
            <person name="Chow T."/>
            <person name="Chen H."/>
            <person name="Chung M."/>
            <person name="Chen C."/>
            <person name="Shaw J."/>
            <person name="Wu H."/>
            <person name="Hsiao K."/>
            <person name="Chao Y."/>
            <person name="Chu M."/>
            <person name="Cheng C."/>
            <person name="Hour A."/>
            <person name="Lee P."/>
            <person name="Lin S."/>
            <person name="Lin Y."/>
            <person name="Liou J."/>
            <person name="Liu S."/>
            <person name="Hsing Y."/>
            <person name="Raghuvanshi S."/>
            <person name="Mohanty A."/>
            <person name="Bharti A.K."/>
            <person name="Gaur A."/>
            <person name="Gupta V."/>
            <person name="Kumar D."/>
            <person name="Ravi V."/>
            <person name="Vij S."/>
            <person name="Kapur A."/>
            <person name="Khurana P."/>
            <person name="Khurana P."/>
            <person name="Khurana J.P."/>
            <person name="Tyagi A.K."/>
            <person name="Gaikwad K."/>
            <person name="Singh A."/>
            <person name="Dalal V."/>
            <person name="Srivastava S."/>
            <person name="Dixit A."/>
            <person name="Pal A.K."/>
            <person name="Ghazi I.A."/>
            <person name="Yadav M."/>
            <person name="Pandit A."/>
            <person name="Bhargava A."/>
            <person name="Sureshbabu K."/>
            <person name="Batra K."/>
            <person name="Sharma T.R."/>
            <person name="Mohapatra T."/>
            <person name="Singh N.K."/>
            <person name="Messing J."/>
            <person name="Nelson A.B."/>
            <person name="Fuks G."/>
            <person name="Kavchok S."/>
            <person name="Keizer G."/>
            <person name="Linton E."/>
            <person name="Llaca V."/>
            <person name="Song R."/>
            <person name="Tanyolac B."/>
            <person name="Young S."/>
            <person name="Ho-Il K."/>
            <person name="Hahn J.H."/>
            <person name="Sangsakoo G."/>
            <person name="Vanavichit A."/>
            <person name="de Mattos Luiz.A.T."/>
            <person name="Zimmer P.D."/>
            <person name="Malone G."/>
            <person name="Dellagostin O."/>
            <person name="de Oliveira A.C."/>
            <person name="Bevan M."/>
            <person name="Bancroft I."/>
            <person name="Minx P."/>
            <person name="Cordum H."/>
            <person name="Wilson R."/>
            <person name="Cheng Z."/>
            <person name="Jin W."/>
            <person name="Jiang J."/>
            <person name="Leong S.A."/>
            <person name="Iwama H."/>
            <person name="Gojobori T."/>
            <person name="Itoh T."/>
            <person name="Niimura Y."/>
            <person name="Fujii Y."/>
            <person name="Habara T."/>
            <person name="Sakai H."/>
            <person name="Sato Y."/>
            <person name="Wilson G."/>
            <person name="Kumar K."/>
            <person name="McCouch S."/>
            <person name="Juretic N."/>
            <person name="Hoen D."/>
            <person name="Wright S."/>
            <person name="Bruskiewich R."/>
            <person name="Bureau T."/>
            <person name="Miyao A."/>
            <person name="Hirochika H."/>
            <person name="Nishikawa T."/>
            <person name="Kadowaki K."/>
            <person name="Sugiura M."/>
            <person name="Burr B."/>
            <person name="Sasaki T."/>
        </authorList>
    </citation>
    <scope>NUCLEOTIDE SEQUENCE [LARGE SCALE GENOMIC DNA]</scope>
    <source>
        <strain evidence="3">cv. Nipponbare</strain>
    </source>
</reference>